<comment type="similarity">
    <text evidence="1">Belongs to the D-alanine--D-alanine ligase family.</text>
</comment>
<dbReference type="PANTHER" id="PTHR23132:SF23">
    <property type="entry name" value="D-ALANINE--D-ALANINE LIGASE B"/>
    <property type="match status" value="1"/>
</dbReference>
<keyword evidence="4" id="KW-0067">ATP-binding</keyword>
<reference evidence="6 7" key="1">
    <citation type="journal article" date="2016" name="Nat. Commun.">
        <title>Thousands of microbial genomes shed light on interconnected biogeochemical processes in an aquifer system.</title>
        <authorList>
            <person name="Anantharaman K."/>
            <person name="Brown C.T."/>
            <person name="Hug L.A."/>
            <person name="Sharon I."/>
            <person name="Castelle C.J."/>
            <person name="Probst A.J."/>
            <person name="Thomas B.C."/>
            <person name="Singh A."/>
            <person name="Wilkins M.J."/>
            <person name="Karaoz U."/>
            <person name="Brodie E.L."/>
            <person name="Williams K.H."/>
            <person name="Hubbard S.S."/>
            <person name="Banfield J.F."/>
        </authorList>
    </citation>
    <scope>NUCLEOTIDE SEQUENCE [LARGE SCALE GENOMIC DNA]</scope>
</reference>
<name>A0A1F5EL80_9BACT</name>
<dbReference type="PROSITE" id="PS50975">
    <property type="entry name" value="ATP_GRASP"/>
    <property type="match status" value="1"/>
</dbReference>
<dbReference type="AlphaFoldDB" id="A0A1F5EL80"/>
<evidence type="ECO:0000313" key="6">
    <source>
        <dbReference type="EMBL" id="OGD68162.1"/>
    </source>
</evidence>
<dbReference type="Gene3D" id="3.30.470.20">
    <property type="entry name" value="ATP-grasp fold, B domain"/>
    <property type="match status" value="1"/>
</dbReference>
<keyword evidence="4" id="KW-0547">Nucleotide-binding</keyword>
<proteinExistence type="inferred from homology"/>
<organism evidence="6 7">
    <name type="scientific">Candidatus Campbellbacteria bacterium RIFCSPHIGHO2_12_FULL_35_10</name>
    <dbReference type="NCBI Taxonomy" id="1797578"/>
    <lineage>
        <taxon>Bacteria</taxon>
        <taxon>Candidatus Campbelliibacteriota</taxon>
    </lineage>
</organism>
<evidence type="ECO:0000259" key="5">
    <source>
        <dbReference type="PROSITE" id="PS50975"/>
    </source>
</evidence>
<dbReference type="Gene3D" id="3.30.1490.20">
    <property type="entry name" value="ATP-grasp fold, A domain"/>
    <property type="match status" value="1"/>
</dbReference>
<gene>
    <name evidence="6" type="ORF">A3E89_02530</name>
</gene>
<sequence>MVHKLKIAVLRGGPGYEYESSMKMGSYILKNLSNNKYVVYDVSISRDGDWFLNGIVVRPEKILMRIDLVFNAVKGNYAKGRLQKMLDDFAVPYTGSGALSSAISTNKFLAKKIFEKNGMKTPYHSLLRKENYNRALVHKIFREIPAPFIVKPVDSDISFGVDMAYTLEELIHLIEGNLEMSDAVLVEEYIRGKEIVCGVIKDFRGITHYTFLPTEIKRNKPFLCNLSKLNNDFDLLIPTELDTDKKNRIKQLAIDAHESLDLGDYSHSDFIVSNRGDIYLLETNIIPDIQEGSVLEKMLEASGSSLSELIEHLVQITRRY</sequence>
<feature type="domain" description="ATP-grasp" evidence="5">
    <location>
        <begin position="111"/>
        <end position="315"/>
    </location>
</feature>
<dbReference type="GO" id="GO:0046872">
    <property type="term" value="F:metal ion binding"/>
    <property type="evidence" value="ECO:0007669"/>
    <property type="project" value="InterPro"/>
</dbReference>
<dbReference type="InterPro" id="IPR016185">
    <property type="entry name" value="PreATP-grasp_dom_sf"/>
</dbReference>
<dbReference type="EMBL" id="MFAA01000041">
    <property type="protein sequence ID" value="OGD68162.1"/>
    <property type="molecule type" value="Genomic_DNA"/>
</dbReference>
<evidence type="ECO:0000256" key="1">
    <source>
        <dbReference type="ARBA" id="ARBA00010871"/>
    </source>
</evidence>
<evidence type="ECO:0000256" key="2">
    <source>
        <dbReference type="ARBA" id="ARBA00022598"/>
    </source>
</evidence>
<keyword evidence="3" id="KW-0961">Cell wall biogenesis/degradation</keyword>
<comment type="caution">
    <text evidence="6">The sequence shown here is derived from an EMBL/GenBank/DDBJ whole genome shotgun (WGS) entry which is preliminary data.</text>
</comment>
<dbReference type="GO" id="GO:0071555">
    <property type="term" value="P:cell wall organization"/>
    <property type="evidence" value="ECO:0007669"/>
    <property type="project" value="UniProtKB-KW"/>
</dbReference>
<dbReference type="InterPro" id="IPR011761">
    <property type="entry name" value="ATP-grasp"/>
</dbReference>
<dbReference type="InterPro" id="IPR013815">
    <property type="entry name" value="ATP_grasp_subdomain_1"/>
</dbReference>
<accession>A0A1F5EL80</accession>
<dbReference type="InterPro" id="IPR011095">
    <property type="entry name" value="Dala_Dala_lig_C"/>
</dbReference>
<evidence type="ECO:0000313" key="7">
    <source>
        <dbReference type="Proteomes" id="UP000185891"/>
    </source>
</evidence>
<dbReference type="SUPFAM" id="SSF52440">
    <property type="entry name" value="PreATP-grasp domain"/>
    <property type="match status" value="1"/>
</dbReference>
<dbReference type="SUPFAM" id="SSF56059">
    <property type="entry name" value="Glutathione synthetase ATP-binding domain-like"/>
    <property type="match status" value="1"/>
</dbReference>
<dbReference type="Pfam" id="PF07478">
    <property type="entry name" value="Dala_Dala_lig_C"/>
    <property type="match status" value="1"/>
</dbReference>
<keyword evidence="2" id="KW-0436">Ligase</keyword>
<dbReference type="PANTHER" id="PTHR23132">
    <property type="entry name" value="D-ALANINE--D-ALANINE LIGASE"/>
    <property type="match status" value="1"/>
</dbReference>
<dbReference type="GO" id="GO:0008716">
    <property type="term" value="F:D-alanine-D-alanine ligase activity"/>
    <property type="evidence" value="ECO:0007669"/>
    <property type="project" value="InterPro"/>
</dbReference>
<evidence type="ECO:0000256" key="4">
    <source>
        <dbReference type="PROSITE-ProRule" id="PRU00409"/>
    </source>
</evidence>
<dbReference type="Proteomes" id="UP000185891">
    <property type="component" value="Unassembled WGS sequence"/>
</dbReference>
<dbReference type="GO" id="GO:0005524">
    <property type="term" value="F:ATP binding"/>
    <property type="evidence" value="ECO:0007669"/>
    <property type="project" value="UniProtKB-UniRule"/>
</dbReference>
<evidence type="ECO:0000256" key="3">
    <source>
        <dbReference type="ARBA" id="ARBA00023316"/>
    </source>
</evidence>
<dbReference type="Gene3D" id="3.40.50.20">
    <property type="match status" value="1"/>
</dbReference>
<protein>
    <recommendedName>
        <fullName evidence="5">ATP-grasp domain-containing protein</fullName>
    </recommendedName>
</protein>